<feature type="region of interest" description="Disordered" evidence="1">
    <location>
        <begin position="31"/>
        <end position="111"/>
    </location>
</feature>
<accession>A0A505DRU3</accession>
<organism evidence="2 3">
    <name type="scientific">Streptomyces sporangiiformans</name>
    <dbReference type="NCBI Taxonomy" id="2315329"/>
    <lineage>
        <taxon>Bacteria</taxon>
        <taxon>Bacillati</taxon>
        <taxon>Actinomycetota</taxon>
        <taxon>Actinomycetes</taxon>
        <taxon>Kitasatosporales</taxon>
        <taxon>Streptomycetaceae</taxon>
        <taxon>Streptomyces</taxon>
    </lineage>
</organism>
<dbReference type="Proteomes" id="UP000317378">
    <property type="component" value="Unassembled WGS sequence"/>
</dbReference>
<protein>
    <submittedName>
        <fullName evidence="2">Uncharacterized protein</fullName>
    </submittedName>
</protein>
<keyword evidence="3" id="KW-1185">Reference proteome</keyword>
<dbReference type="AlphaFoldDB" id="A0A505DRU3"/>
<dbReference type="EMBL" id="VCHX02000021">
    <property type="protein sequence ID" value="TPQ24051.1"/>
    <property type="molecule type" value="Genomic_DNA"/>
</dbReference>
<name>A0A505DRU3_9ACTN</name>
<evidence type="ECO:0000313" key="3">
    <source>
        <dbReference type="Proteomes" id="UP000317378"/>
    </source>
</evidence>
<gene>
    <name evidence="2" type="ORF">FGD71_000775</name>
</gene>
<evidence type="ECO:0000313" key="2">
    <source>
        <dbReference type="EMBL" id="TPQ24051.1"/>
    </source>
</evidence>
<evidence type="ECO:0000256" key="1">
    <source>
        <dbReference type="SAM" id="MobiDB-lite"/>
    </source>
</evidence>
<reference evidence="2 3" key="1">
    <citation type="submission" date="2019-06" db="EMBL/GenBank/DDBJ databases">
        <title>Streptomyces sporangiiformans sp. nov., a novel actinomycete isolated from soil in Mount Song.</title>
        <authorList>
            <person name="Han L."/>
        </authorList>
    </citation>
    <scope>NUCLEOTIDE SEQUENCE [LARGE SCALE GENOMIC DNA]</scope>
    <source>
        <strain evidence="2 3">NEAU-SSA 1</strain>
    </source>
</reference>
<sequence length="132" mass="14382">MTDFREVTCRPLQTRPLWFFVGLGAAGAVLAPQGRTDEPPANFADSRPLELRRLPRTTRAPSLDPTSPHRTAAEPRKHRSDSVMPPQAPPSEPRGGGRRANGDHIPSSCPSRHASRLWMIARFSATLPTGAA</sequence>
<proteinExistence type="predicted"/>
<comment type="caution">
    <text evidence="2">The sequence shown here is derived from an EMBL/GenBank/DDBJ whole genome shotgun (WGS) entry which is preliminary data.</text>
</comment>